<evidence type="ECO:0000313" key="2">
    <source>
        <dbReference type="Proteomes" id="UP000325516"/>
    </source>
</evidence>
<gene>
    <name evidence="1" type="ORF">F6J85_10540</name>
</gene>
<sequence length="72" mass="7647">MTEPVRFVVDGEEFDVVRDGSSIHHTWVSGPNASYGFSVGGSGAAARTDDEVRSEIRAFLSGIDPATGYLAE</sequence>
<proteinExistence type="predicted"/>
<dbReference type="KEGG" id="mlz:F6J85_10540"/>
<accession>A0A5J6L541</accession>
<organism evidence="1 2">
    <name type="scientific">Microbacterium lushaniae</name>
    <dbReference type="NCBI Taxonomy" id="2614639"/>
    <lineage>
        <taxon>Bacteria</taxon>
        <taxon>Bacillati</taxon>
        <taxon>Actinomycetota</taxon>
        <taxon>Actinomycetes</taxon>
        <taxon>Micrococcales</taxon>
        <taxon>Microbacteriaceae</taxon>
        <taxon>Microbacterium</taxon>
    </lineage>
</organism>
<dbReference type="EMBL" id="CP044232">
    <property type="protein sequence ID" value="QEW03495.1"/>
    <property type="molecule type" value="Genomic_DNA"/>
</dbReference>
<dbReference type="AlphaFoldDB" id="A0A5J6L541"/>
<dbReference type="Proteomes" id="UP000325516">
    <property type="component" value="Chromosome"/>
</dbReference>
<keyword evidence="2" id="KW-1185">Reference proteome</keyword>
<evidence type="ECO:0000313" key="1">
    <source>
        <dbReference type="EMBL" id="QEW03495.1"/>
    </source>
</evidence>
<dbReference type="RefSeq" id="WP_150924941.1">
    <property type="nucleotide sequence ID" value="NZ_CP044232.1"/>
</dbReference>
<name>A0A5J6L541_9MICO</name>
<protein>
    <submittedName>
        <fullName evidence="1">Uncharacterized protein</fullName>
    </submittedName>
</protein>
<reference evidence="2" key="1">
    <citation type="submission" date="2019-09" db="EMBL/GenBank/DDBJ databases">
        <title>Mumia zhuanghuii sp. nov. isolated from the intestinal contents of plateau pika (Ochotona curzoniae) in the Qinghai-Tibet plateau of China.</title>
        <authorList>
            <person name="Tian Z."/>
        </authorList>
    </citation>
    <scope>NUCLEOTIDE SEQUENCE [LARGE SCALE GENOMIC DNA]</scope>
    <source>
        <strain evidence="2">L-031</strain>
    </source>
</reference>